<evidence type="ECO:0000256" key="1">
    <source>
        <dbReference type="ARBA" id="ARBA00000287"/>
    </source>
</evidence>
<keyword evidence="12" id="KW-0594">Phospholipid biosynthesis</keyword>
<keyword evidence="6" id="KW-0444">Lipid biosynthesis</keyword>
<dbReference type="InterPro" id="IPR000462">
    <property type="entry name" value="CDP-OH_P_trans"/>
</dbReference>
<keyword evidence="8 16" id="KW-0812">Transmembrane</keyword>
<evidence type="ECO:0000256" key="8">
    <source>
        <dbReference type="ARBA" id="ARBA00022692"/>
    </source>
</evidence>
<keyword evidence="10" id="KW-0443">Lipid metabolism</keyword>
<evidence type="ECO:0000256" key="15">
    <source>
        <dbReference type="RuleBase" id="RU003750"/>
    </source>
</evidence>
<evidence type="ECO:0000256" key="14">
    <source>
        <dbReference type="ARBA" id="ARBA00032361"/>
    </source>
</evidence>
<dbReference type="InterPro" id="IPR050324">
    <property type="entry name" value="CDP-alcohol_PTase-I"/>
</dbReference>
<feature type="transmembrane region" description="Helical" evidence="16">
    <location>
        <begin position="215"/>
        <end position="233"/>
    </location>
</feature>
<evidence type="ECO:0000256" key="9">
    <source>
        <dbReference type="ARBA" id="ARBA00022989"/>
    </source>
</evidence>
<sequence length="274" mass="29638">MSDDQGFQLSPMELRRLRFRNIPIRVVLPNLVTLLALCMGLTAIRYAIEEDFVKAVTAVMAAAVLDGLDGRLARAIKGTSRFGAELDSLADFIDFGVAPGLLLYLWALHEIKGLGWFAVLAFAIAGALRLARFNVMMDDPSKPAWHAEFFVGMPAPAGAVTVLLPLYLHFSALELPASKAFVPFYIVYVLAIAFLMASTIPHFSGKRIGRIPRDLLIPVLFGVGVTALLLAIYPMELLAVVSIGFLAMIPFSVKRYNALAKAEAEKAEGSAGAS</sequence>
<feature type="transmembrane region" description="Helical" evidence="16">
    <location>
        <begin position="22"/>
        <end position="46"/>
    </location>
</feature>
<dbReference type="PANTHER" id="PTHR14269">
    <property type="entry name" value="CDP-DIACYLGLYCEROL--GLYCEROL-3-PHOSPHATE 3-PHOSPHATIDYLTRANSFERASE-RELATED"/>
    <property type="match status" value="1"/>
</dbReference>
<dbReference type="GO" id="GO:0012505">
    <property type="term" value="C:endomembrane system"/>
    <property type="evidence" value="ECO:0007669"/>
    <property type="project" value="UniProtKB-SubCell"/>
</dbReference>
<keyword evidence="13" id="KW-1208">Phospholipid metabolism</keyword>
<dbReference type="AlphaFoldDB" id="A0A6B8MBK4"/>
<accession>A0A6B8MBK4</accession>
<evidence type="ECO:0000256" key="4">
    <source>
        <dbReference type="ARBA" id="ARBA00013174"/>
    </source>
</evidence>
<comment type="subcellular location">
    <subcellularLocation>
        <location evidence="2">Endomembrane system</location>
        <topology evidence="2">Multi-pass membrane protein</topology>
    </subcellularLocation>
</comment>
<evidence type="ECO:0000256" key="10">
    <source>
        <dbReference type="ARBA" id="ARBA00023098"/>
    </source>
</evidence>
<organism evidence="17 18">
    <name type="scientific">Methylocystis parvus</name>
    <dbReference type="NCBI Taxonomy" id="134"/>
    <lineage>
        <taxon>Bacteria</taxon>
        <taxon>Pseudomonadati</taxon>
        <taxon>Pseudomonadota</taxon>
        <taxon>Alphaproteobacteria</taxon>
        <taxon>Hyphomicrobiales</taxon>
        <taxon>Methylocystaceae</taxon>
        <taxon>Methylocystis</taxon>
    </lineage>
</organism>
<dbReference type="GO" id="GO:0003882">
    <property type="term" value="F:CDP-diacylglycerol-serine O-phosphatidyltransferase activity"/>
    <property type="evidence" value="ECO:0007669"/>
    <property type="project" value="UniProtKB-EC"/>
</dbReference>
<dbReference type="PANTHER" id="PTHR14269:SF61">
    <property type="entry name" value="CDP-DIACYLGLYCEROL--SERINE O-PHOSPHATIDYLTRANSFERASE"/>
    <property type="match status" value="1"/>
</dbReference>
<keyword evidence="11 16" id="KW-0472">Membrane</keyword>
<evidence type="ECO:0000256" key="2">
    <source>
        <dbReference type="ARBA" id="ARBA00004127"/>
    </source>
</evidence>
<dbReference type="PROSITE" id="PS00379">
    <property type="entry name" value="CDP_ALCOHOL_P_TRANSF"/>
    <property type="match status" value="1"/>
</dbReference>
<evidence type="ECO:0000256" key="7">
    <source>
        <dbReference type="ARBA" id="ARBA00022679"/>
    </source>
</evidence>
<dbReference type="EC" id="2.7.8.8" evidence="4"/>
<dbReference type="Proteomes" id="UP000422569">
    <property type="component" value="Chromosome"/>
</dbReference>
<keyword evidence="7 15" id="KW-0808">Transferase</keyword>
<evidence type="ECO:0000256" key="13">
    <source>
        <dbReference type="ARBA" id="ARBA00023264"/>
    </source>
</evidence>
<evidence type="ECO:0000256" key="12">
    <source>
        <dbReference type="ARBA" id="ARBA00023209"/>
    </source>
</evidence>
<dbReference type="InterPro" id="IPR048254">
    <property type="entry name" value="CDP_ALCOHOL_P_TRANSF_CS"/>
</dbReference>
<dbReference type="NCBIfam" id="TIGR00473">
    <property type="entry name" value="pssA"/>
    <property type="match status" value="1"/>
</dbReference>
<evidence type="ECO:0000256" key="16">
    <source>
        <dbReference type="SAM" id="Phobius"/>
    </source>
</evidence>
<proteinExistence type="inferred from homology"/>
<keyword evidence="18" id="KW-1185">Reference proteome</keyword>
<dbReference type="GO" id="GO:0008654">
    <property type="term" value="P:phospholipid biosynthetic process"/>
    <property type="evidence" value="ECO:0007669"/>
    <property type="project" value="UniProtKB-KW"/>
</dbReference>
<dbReference type="Gene3D" id="1.20.120.1760">
    <property type="match status" value="1"/>
</dbReference>
<gene>
    <name evidence="17" type="primary">pssA</name>
    <name evidence="17" type="ORF">F7D14_16910</name>
</gene>
<protein>
    <recommendedName>
        <fullName evidence="5">CDP-diacylglycerol--serine O-phosphatidyltransferase</fullName>
        <ecNumber evidence="4">2.7.8.8</ecNumber>
    </recommendedName>
    <alternativeName>
        <fullName evidence="14">Phosphatidylserine synthase</fullName>
    </alternativeName>
</protein>
<evidence type="ECO:0000313" key="18">
    <source>
        <dbReference type="Proteomes" id="UP000422569"/>
    </source>
</evidence>
<feature type="transmembrane region" description="Helical" evidence="16">
    <location>
        <begin position="113"/>
        <end position="131"/>
    </location>
</feature>
<comment type="similarity">
    <text evidence="3 15">Belongs to the CDP-alcohol phosphatidyltransferase class-I family.</text>
</comment>
<dbReference type="RefSeq" id="WP_026016401.1">
    <property type="nucleotide sequence ID" value="NZ_CP044331.1"/>
</dbReference>
<reference evidence="17 18" key="1">
    <citation type="submission" date="2019-09" db="EMBL/GenBank/DDBJ databases">
        <title>Isolation and complete genome sequencing of Methylocystis species.</title>
        <authorList>
            <person name="Rumah B.L."/>
            <person name="Stead C.E."/>
            <person name="Stevens B.C."/>
            <person name="Minton N.P."/>
            <person name="Grosse-Honebrink A."/>
            <person name="Zhang Y."/>
        </authorList>
    </citation>
    <scope>NUCLEOTIDE SEQUENCE [LARGE SCALE GENOMIC DNA]</scope>
    <source>
        <strain evidence="17 18">BRCS2</strain>
    </source>
</reference>
<dbReference type="InterPro" id="IPR043130">
    <property type="entry name" value="CDP-OH_PTrfase_TM_dom"/>
</dbReference>
<evidence type="ECO:0000256" key="5">
    <source>
        <dbReference type="ARBA" id="ARBA00017171"/>
    </source>
</evidence>
<evidence type="ECO:0000256" key="6">
    <source>
        <dbReference type="ARBA" id="ARBA00022516"/>
    </source>
</evidence>
<evidence type="ECO:0000256" key="11">
    <source>
        <dbReference type="ARBA" id="ARBA00023136"/>
    </source>
</evidence>
<dbReference type="KEGG" id="mpar:F7D14_16910"/>
<dbReference type="InterPro" id="IPR004533">
    <property type="entry name" value="CDP-diaglyc--ser_O-PTrfase"/>
</dbReference>
<comment type="catalytic activity">
    <reaction evidence="1">
        <text>a CDP-1,2-diacyl-sn-glycerol + L-serine = a 1,2-diacyl-sn-glycero-3-phospho-L-serine + CMP + H(+)</text>
        <dbReference type="Rhea" id="RHEA:16913"/>
        <dbReference type="ChEBI" id="CHEBI:15378"/>
        <dbReference type="ChEBI" id="CHEBI:33384"/>
        <dbReference type="ChEBI" id="CHEBI:57262"/>
        <dbReference type="ChEBI" id="CHEBI:58332"/>
        <dbReference type="ChEBI" id="CHEBI:60377"/>
        <dbReference type="EC" id="2.7.8.8"/>
    </reaction>
</comment>
<evidence type="ECO:0000313" key="17">
    <source>
        <dbReference type="EMBL" id="QGM98999.1"/>
    </source>
</evidence>
<feature type="transmembrane region" description="Helical" evidence="16">
    <location>
        <begin position="143"/>
        <end position="168"/>
    </location>
</feature>
<name>A0A6B8MBK4_9HYPH</name>
<dbReference type="GO" id="GO:0016020">
    <property type="term" value="C:membrane"/>
    <property type="evidence" value="ECO:0007669"/>
    <property type="project" value="InterPro"/>
</dbReference>
<feature type="transmembrane region" description="Helical" evidence="16">
    <location>
        <begin position="180"/>
        <end position="203"/>
    </location>
</feature>
<keyword evidence="9 16" id="KW-1133">Transmembrane helix</keyword>
<dbReference type="EMBL" id="CP044331">
    <property type="protein sequence ID" value="QGM98999.1"/>
    <property type="molecule type" value="Genomic_DNA"/>
</dbReference>
<evidence type="ECO:0000256" key="3">
    <source>
        <dbReference type="ARBA" id="ARBA00010441"/>
    </source>
</evidence>
<dbReference type="Pfam" id="PF01066">
    <property type="entry name" value="CDP-OH_P_transf"/>
    <property type="match status" value="1"/>
</dbReference>